<dbReference type="STRING" id="644282.Deba_1040"/>
<dbReference type="EMBL" id="CP002085">
    <property type="protein sequence ID" value="ADK84408.1"/>
    <property type="molecule type" value="Genomic_DNA"/>
</dbReference>
<dbReference type="AlphaFoldDB" id="E1QFS2"/>
<keyword evidence="3" id="KW-1185">Reference proteome</keyword>
<dbReference type="InterPro" id="IPR009288">
    <property type="entry name" value="AIG2-like_dom"/>
</dbReference>
<evidence type="ECO:0000313" key="2">
    <source>
        <dbReference type="EMBL" id="ADK84408.1"/>
    </source>
</evidence>
<dbReference type="RefSeq" id="WP_013257862.1">
    <property type="nucleotide sequence ID" value="NC_014365.1"/>
</dbReference>
<accession>E1QFS2</accession>
<gene>
    <name evidence="2" type="ordered locus">Deba_1040</name>
</gene>
<evidence type="ECO:0000259" key="1">
    <source>
        <dbReference type="Pfam" id="PF06094"/>
    </source>
</evidence>
<dbReference type="CDD" id="cd06661">
    <property type="entry name" value="GGCT_like"/>
    <property type="match status" value="1"/>
</dbReference>
<dbReference type="InterPro" id="IPR013024">
    <property type="entry name" value="GGCT-like"/>
</dbReference>
<dbReference type="KEGG" id="dbr:Deba_1040"/>
<dbReference type="eggNOG" id="COG2105">
    <property type="taxonomic scope" value="Bacteria"/>
</dbReference>
<dbReference type="SUPFAM" id="SSF110857">
    <property type="entry name" value="Gamma-glutamyl cyclotransferase-like"/>
    <property type="match status" value="1"/>
</dbReference>
<evidence type="ECO:0000313" key="3">
    <source>
        <dbReference type="Proteomes" id="UP000009047"/>
    </source>
</evidence>
<protein>
    <submittedName>
        <fullName evidence="2">AIG2 family protein</fullName>
    </submittedName>
</protein>
<sequence length="152" mass="17133">MPDTDDCRHIVFYGSLMADFPTQDHVGVRAMVALVRPCLVWGRLYDLGSYPGLAPGQRRVAAELYRLVDPAALALLDRFEDYDPLNPGGSEYLRQCASLADGSEQAWVYYFNRPTEGLRLIEGDSWAAHLGRRRADQGFWRDFLGQRPDPVG</sequence>
<feature type="domain" description="Gamma-glutamylcyclotransferase AIG2-like" evidence="1">
    <location>
        <begin position="11"/>
        <end position="127"/>
    </location>
</feature>
<dbReference type="InterPro" id="IPR036568">
    <property type="entry name" value="GGCT-like_sf"/>
</dbReference>
<dbReference type="Gene3D" id="3.10.490.10">
    <property type="entry name" value="Gamma-glutamyl cyclotransferase-like"/>
    <property type="match status" value="1"/>
</dbReference>
<dbReference type="Pfam" id="PF06094">
    <property type="entry name" value="GGACT"/>
    <property type="match status" value="1"/>
</dbReference>
<dbReference type="Proteomes" id="UP000009047">
    <property type="component" value="Chromosome"/>
</dbReference>
<name>E1QFS2_DESB2</name>
<proteinExistence type="predicted"/>
<organism evidence="2 3">
    <name type="scientific">Desulfarculus baarsii (strain ATCC 33931 / DSM 2075 / LMG 7858 / VKM B-1802 / 2st14)</name>
    <dbReference type="NCBI Taxonomy" id="644282"/>
    <lineage>
        <taxon>Bacteria</taxon>
        <taxon>Pseudomonadati</taxon>
        <taxon>Thermodesulfobacteriota</taxon>
        <taxon>Desulfarculia</taxon>
        <taxon>Desulfarculales</taxon>
        <taxon>Desulfarculaceae</taxon>
        <taxon>Desulfarculus</taxon>
    </lineage>
</organism>
<reference evidence="2 3" key="1">
    <citation type="journal article" date="2010" name="Stand. Genomic Sci.">
        <title>Complete genome sequence of Desulfarculus baarsii type strain (2st14).</title>
        <authorList>
            <person name="Sun H."/>
            <person name="Spring S."/>
            <person name="Lapidus A."/>
            <person name="Davenport K."/>
            <person name="Del Rio T.G."/>
            <person name="Tice H."/>
            <person name="Nolan M."/>
            <person name="Copeland A."/>
            <person name="Cheng J.F."/>
            <person name="Lucas S."/>
            <person name="Tapia R."/>
            <person name="Goodwin L."/>
            <person name="Pitluck S."/>
            <person name="Ivanova N."/>
            <person name="Pagani I."/>
            <person name="Mavromatis K."/>
            <person name="Ovchinnikova G."/>
            <person name="Pati A."/>
            <person name="Chen A."/>
            <person name="Palaniappan K."/>
            <person name="Hauser L."/>
            <person name="Chang Y.J."/>
            <person name="Jeffries C.D."/>
            <person name="Detter J.C."/>
            <person name="Han C."/>
            <person name="Rohde M."/>
            <person name="Brambilla E."/>
            <person name="Goker M."/>
            <person name="Woyke T."/>
            <person name="Bristow J."/>
            <person name="Eisen J.A."/>
            <person name="Markowitz V."/>
            <person name="Hugenholtz P."/>
            <person name="Kyrpides N.C."/>
            <person name="Klenk H.P."/>
            <person name="Land M."/>
        </authorList>
    </citation>
    <scope>NUCLEOTIDE SEQUENCE [LARGE SCALE GENOMIC DNA]</scope>
    <source>
        <strain evidence="3">ATCC 33931 / DSM 2075 / LMG 7858 / VKM B-1802 / 2st14</strain>
    </source>
</reference>
<dbReference type="HOGENOM" id="CLU_083466_4_0_7"/>